<evidence type="ECO:0000313" key="2">
    <source>
        <dbReference type="EMBL" id="MFC5392939.1"/>
    </source>
</evidence>
<name>A0ABW0H9Z3_9HYPH</name>
<gene>
    <name evidence="2" type="ORF">ACFPPC_09870</name>
</gene>
<dbReference type="Proteomes" id="UP001596104">
    <property type="component" value="Unassembled WGS sequence"/>
</dbReference>
<dbReference type="InterPro" id="IPR025227">
    <property type="entry name" value="DUF4169"/>
</dbReference>
<protein>
    <submittedName>
        <fullName evidence="2">DUF4169 family protein</fullName>
    </submittedName>
</protein>
<evidence type="ECO:0000256" key="1">
    <source>
        <dbReference type="SAM" id="MobiDB-lite"/>
    </source>
</evidence>
<keyword evidence="3" id="KW-1185">Reference proteome</keyword>
<dbReference type="EMBL" id="JBHSLV010000018">
    <property type="protein sequence ID" value="MFC5392939.1"/>
    <property type="molecule type" value="Genomic_DNA"/>
</dbReference>
<feature type="region of interest" description="Disordered" evidence="1">
    <location>
        <begin position="1"/>
        <end position="66"/>
    </location>
</feature>
<organism evidence="2 3">
    <name type="scientific">Bosea vestrisii</name>
    <dbReference type="NCBI Taxonomy" id="151416"/>
    <lineage>
        <taxon>Bacteria</taxon>
        <taxon>Pseudomonadati</taxon>
        <taxon>Pseudomonadota</taxon>
        <taxon>Alphaproteobacteria</taxon>
        <taxon>Hyphomicrobiales</taxon>
        <taxon>Boseaceae</taxon>
        <taxon>Bosea</taxon>
    </lineage>
</organism>
<dbReference type="RefSeq" id="WP_377007816.1">
    <property type="nucleotide sequence ID" value="NZ_JBHSLV010000018.1"/>
</dbReference>
<reference evidence="3" key="1">
    <citation type="journal article" date="2019" name="Int. J. Syst. Evol. Microbiol.">
        <title>The Global Catalogue of Microorganisms (GCM) 10K type strain sequencing project: providing services to taxonomists for standard genome sequencing and annotation.</title>
        <authorList>
            <consortium name="The Broad Institute Genomics Platform"/>
            <consortium name="The Broad Institute Genome Sequencing Center for Infectious Disease"/>
            <person name="Wu L."/>
            <person name="Ma J."/>
        </authorList>
    </citation>
    <scope>NUCLEOTIDE SEQUENCE [LARGE SCALE GENOMIC DNA]</scope>
    <source>
        <strain evidence="3">CGMCC 1.16326</strain>
    </source>
</reference>
<evidence type="ECO:0000313" key="3">
    <source>
        <dbReference type="Proteomes" id="UP001596104"/>
    </source>
</evidence>
<sequence>MAEIVNLRRARKARDRASAEAQAEQNRIAFGRTKAERKLTEAEKRLAERRLEGHRLSDDPDGKDEA</sequence>
<comment type="caution">
    <text evidence="2">The sequence shown here is derived from an EMBL/GenBank/DDBJ whole genome shotgun (WGS) entry which is preliminary data.</text>
</comment>
<dbReference type="Pfam" id="PF13770">
    <property type="entry name" value="DUF4169"/>
    <property type="match status" value="1"/>
</dbReference>
<accession>A0ABW0H9Z3</accession>
<proteinExistence type="predicted"/>
<feature type="compositionally biased region" description="Basic and acidic residues" evidence="1">
    <location>
        <begin position="33"/>
        <end position="66"/>
    </location>
</feature>